<reference evidence="1 2" key="1">
    <citation type="journal article" date="2019" name="Sci. Rep.">
        <title>Orb-weaving spider Araneus ventricosus genome elucidates the spidroin gene catalogue.</title>
        <authorList>
            <person name="Kono N."/>
            <person name="Nakamura H."/>
            <person name="Ohtoshi R."/>
            <person name="Moran D.A.P."/>
            <person name="Shinohara A."/>
            <person name="Yoshida Y."/>
            <person name="Fujiwara M."/>
            <person name="Mori M."/>
            <person name="Tomita M."/>
            <person name="Arakawa K."/>
        </authorList>
    </citation>
    <scope>NUCLEOTIDE SEQUENCE [LARGE SCALE GENOMIC DNA]</scope>
</reference>
<evidence type="ECO:0000313" key="2">
    <source>
        <dbReference type="Proteomes" id="UP000499080"/>
    </source>
</evidence>
<name>A0A4Y2VYH9_ARAVE</name>
<proteinExistence type="predicted"/>
<dbReference type="Proteomes" id="UP000499080">
    <property type="component" value="Unassembled WGS sequence"/>
</dbReference>
<feature type="non-terminal residue" evidence="1">
    <location>
        <position position="61"/>
    </location>
</feature>
<dbReference type="AlphaFoldDB" id="A0A4Y2VYH9"/>
<gene>
    <name evidence="1" type="ORF">AVEN_157226_1</name>
</gene>
<dbReference type="EMBL" id="BGPR01052935">
    <property type="protein sequence ID" value="GBO29762.1"/>
    <property type="molecule type" value="Genomic_DNA"/>
</dbReference>
<evidence type="ECO:0000313" key="1">
    <source>
        <dbReference type="EMBL" id="GBO29762.1"/>
    </source>
</evidence>
<sequence length="61" mass="6951">MKRPTLVPALDSPNFHATPARGHLAFDVRFNMRQAQILEEYLVELGFELRLLRSPSGDLTN</sequence>
<comment type="caution">
    <text evidence="1">The sequence shown here is derived from an EMBL/GenBank/DDBJ whole genome shotgun (WGS) entry which is preliminary data.</text>
</comment>
<accession>A0A4Y2VYH9</accession>
<protein>
    <submittedName>
        <fullName evidence="1">Uncharacterized protein</fullName>
    </submittedName>
</protein>
<organism evidence="1 2">
    <name type="scientific">Araneus ventricosus</name>
    <name type="common">Orbweaver spider</name>
    <name type="synonym">Epeira ventricosa</name>
    <dbReference type="NCBI Taxonomy" id="182803"/>
    <lineage>
        <taxon>Eukaryota</taxon>
        <taxon>Metazoa</taxon>
        <taxon>Ecdysozoa</taxon>
        <taxon>Arthropoda</taxon>
        <taxon>Chelicerata</taxon>
        <taxon>Arachnida</taxon>
        <taxon>Araneae</taxon>
        <taxon>Araneomorphae</taxon>
        <taxon>Entelegynae</taxon>
        <taxon>Araneoidea</taxon>
        <taxon>Araneidae</taxon>
        <taxon>Araneus</taxon>
    </lineage>
</organism>
<keyword evidence="2" id="KW-1185">Reference proteome</keyword>